<evidence type="ECO:0000313" key="2">
    <source>
        <dbReference type="EMBL" id="GAD84908.1"/>
    </source>
</evidence>
<dbReference type="AlphaFoldDB" id="U5EEQ3"/>
<sequence>MGYPYGPQQGHDPYAAQGYPQQPAYGIDPYAQQGYAPQPYGPEYGYAAPAYAPGYGYPQPRAGGGTAITAAVLSLLLSLIALGGMGIAIASEMDTAGYRDGSARSGTIAGFAIASVPCLLWLLGSILLFRRKTAGRVLLIILSSLGLLVGAISVAVAADSGGGPALIAGLVAAAIPLLILTLAAAPSTGRWIRAGRQPAYAPYPYY</sequence>
<keyword evidence="1" id="KW-0812">Transmembrane</keyword>
<feature type="transmembrane region" description="Helical" evidence="1">
    <location>
        <begin position="108"/>
        <end position="130"/>
    </location>
</feature>
<dbReference type="EMBL" id="BAFO02000025">
    <property type="protein sequence ID" value="GAD84908.1"/>
    <property type="molecule type" value="Genomic_DNA"/>
</dbReference>
<dbReference type="GeneID" id="91514509"/>
<feature type="transmembrane region" description="Helical" evidence="1">
    <location>
        <begin position="164"/>
        <end position="185"/>
    </location>
</feature>
<feature type="transmembrane region" description="Helical" evidence="1">
    <location>
        <begin position="137"/>
        <end position="158"/>
    </location>
</feature>
<gene>
    <name evidence="2" type="ORF">NCAST_25_03310</name>
</gene>
<evidence type="ECO:0000256" key="1">
    <source>
        <dbReference type="SAM" id="Phobius"/>
    </source>
</evidence>
<dbReference type="Proteomes" id="UP000017048">
    <property type="component" value="Unassembled WGS sequence"/>
</dbReference>
<keyword evidence="1" id="KW-0472">Membrane</keyword>
<reference evidence="2 3" key="1">
    <citation type="journal article" date="2014" name="BMC Genomics">
        <title>Genome based analysis of type-I polyketide synthase and nonribosomal peptide synthetase gene clusters in seven strains of five representative Nocardia species.</title>
        <authorList>
            <person name="Komaki H."/>
            <person name="Ichikawa N."/>
            <person name="Hosoyama A."/>
            <person name="Takahashi-Nakaguchi A."/>
            <person name="Matsuzawa T."/>
            <person name="Suzuki K."/>
            <person name="Fujita N."/>
            <person name="Gonoi T."/>
        </authorList>
    </citation>
    <scope>NUCLEOTIDE SEQUENCE [LARGE SCALE GENOMIC DNA]</scope>
    <source>
        <strain evidence="2 3">NBRC 15531</strain>
    </source>
</reference>
<organism evidence="2 3">
    <name type="scientific">Nocardia asteroides NBRC 15531</name>
    <dbReference type="NCBI Taxonomy" id="1110697"/>
    <lineage>
        <taxon>Bacteria</taxon>
        <taxon>Bacillati</taxon>
        <taxon>Actinomycetota</taxon>
        <taxon>Actinomycetes</taxon>
        <taxon>Mycobacteriales</taxon>
        <taxon>Nocardiaceae</taxon>
        <taxon>Nocardia</taxon>
    </lineage>
</organism>
<comment type="caution">
    <text evidence="2">The sequence shown here is derived from an EMBL/GenBank/DDBJ whole genome shotgun (WGS) entry which is preliminary data.</text>
</comment>
<dbReference type="STRING" id="1824.SAMN05444423_101186"/>
<name>U5EEQ3_NOCAS</name>
<dbReference type="RefSeq" id="WP_019044401.1">
    <property type="nucleotide sequence ID" value="NZ_BAFO02000025.1"/>
</dbReference>
<feature type="transmembrane region" description="Helical" evidence="1">
    <location>
        <begin position="67"/>
        <end position="88"/>
    </location>
</feature>
<accession>U5EEQ3</accession>
<protein>
    <submittedName>
        <fullName evidence="2">Uncharacterized protein</fullName>
    </submittedName>
</protein>
<proteinExistence type="predicted"/>
<evidence type="ECO:0000313" key="3">
    <source>
        <dbReference type="Proteomes" id="UP000017048"/>
    </source>
</evidence>
<keyword evidence="1" id="KW-1133">Transmembrane helix</keyword>
<keyword evidence="3" id="KW-1185">Reference proteome</keyword>